<feature type="domain" description="Retroviral envelope protein GP41-like" evidence="37">
    <location>
        <begin position="523"/>
        <end position="712"/>
    </location>
</feature>
<comment type="domain">
    <text evidence="33 34">The 17 amino acids long immunosuppressive region is present in many retroviral envelope proteins. Synthetic peptides derived from this relatively conserved sequence inhibit immune function in vitro and in vivo.</text>
</comment>
<dbReference type="GO" id="GO:0005198">
    <property type="term" value="F:structural molecule activity"/>
    <property type="evidence" value="ECO:0007669"/>
    <property type="project" value="UniProtKB-UniRule"/>
</dbReference>
<dbReference type="GO" id="GO:0020002">
    <property type="term" value="C:host cell plasma membrane"/>
    <property type="evidence" value="ECO:0007669"/>
    <property type="project" value="UniProtKB-SubCell"/>
</dbReference>
<keyword evidence="13 33" id="KW-0165">Cleavage on pair of basic residues</keyword>
<dbReference type="SUPFAM" id="SSF56502">
    <property type="entry name" value="gp120 core"/>
    <property type="match status" value="2"/>
</dbReference>
<comment type="domain">
    <text evidence="33">The CD4-binding region is targeted by the antibody b12.</text>
</comment>
<feature type="disulfide bond" evidence="33">
    <location>
        <begin position="591"/>
        <end position="597"/>
    </location>
</feature>
<name>G8IHL3_HV1</name>
<dbReference type="GO" id="GO:0075512">
    <property type="term" value="P:clathrin-dependent endocytosis of virus by host cell"/>
    <property type="evidence" value="ECO:0007669"/>
    <property type="project" value="UniProtKB-UniRule"/>
</dbReference>
<dbReference type="Gene3D" id="1.10.287.210">
    <property type="match status" value="1"/>
</dbReference>
<comment type="subunit">
    <text evidence="32">The mature envelope protein (Env) consists of a homotrimer of non-covalently associated gp120-gp41 heterodimers. The resulting complex protrudes from the virus surface as a spike. There seems to be as few as 10 spikes on the average virion. Interacts with host CD4, CCR5 and CXCR4. Gp120 also interacts with the C-type lectins CD209/DC-SIGN and CLEC4M/DC-SIGNR (collectively referred to as DC-SIGN(R)). Gp120 and gp41 interact with GalCer. Gp120 interacts with host ITGA4/ITGB7 complex; on CD4+ T-cells, this interaction results in rapid activation of integrin ITGAL/LFA-1, which facilitates efficient cell-to-cell spreading of HIV-1. Gp120 interacts with cell-associated heparan sulfate; this interaction increases virus infectivity on permissive cells and may be involved in infection of CD4- cells.</text>
</comment>
<comment type="function">
    <text evidence="33">Surface protein gp120: Attaches the virus to the host lymphoid cell by binding to the primary receptor CD4. This interaction induces a structural rearrangement creating a high affinity binding site for a chemokine coreceptor like CXCR4 and/or CCR5. Acts as a ligand for CD209/DC-SIGN and CLEC4M/DC-SIGNR, which are respectively found on dendritic cells (DCs), and on endothelial cells of liver sinusoids and lymph node sinuses. These interactions allow capture of viral particles at mucosal surfaces by these cells and subsequent transmission to permissive cells. HIV subverts the migration properties of dendritic cells to gain access to CD4+ T-cells in lymph nodes. Virus transmission to permissive T-cells occurs either in trans (without DCs infection, through viral capture and transmission), or in cis (following DCs productive infection, through the usual CD4-gp120 interaction), thereby inducing a robust infection. In trans infection, bound virions remain infectious over days and it is proposed that they are not degraded, but protected in non-lysosomal acidic organelles within the DCs close to the cell membrane thus contributing to the viral infectious potential during DCs' migration from the periphery to the lymphoid tissues. On arrival at lymphoid tissues, intact virions recycle back to DCs' cell surface allowing virus transmission to CD4+ T-cells.</text>
</comment>
<comment type="similarity">
    <text evidence="33">Belongs to the HIV-1 env protein family.</text>
</comment>
<dbReference type="EMBL" id="JN786795">
    <property type="protein sequence ID" value="AER22513.1"/>
    <property type="molecule type" value="Genomic_DNA"/>
</dbReference>
<evidence type="ECO:0000256" key="16">
    <source>
        <dbReference type="ARBA" id="ARBA00022729"/>
    </source>
</evidence>
<dbReference type="GO" id="GO:0019062">
    <property type="term" value="P:virion attachment to host cell"/>
    <property type="evidence" value="ECO:0007669"/>
    <property type="project" value="UniProtKB-UniRule"/>
</dbReference>
<evidence type="ECO:0000256" key="20">
    <source>
        <dbReference type="ARBA" id="ARBA00022879"/>
    </source>
</evidence>
<comment type="subcellular location">
    <subcellularLocation>
        <location evidence="3">Host cell membrane</location>
        <topology evidence="3">Peripheral membrane protein</topology>
    </subcellularLocation>
    <subcellularLocation>
        <location evidence="1">Host cell membrane</location>
        <topology evidence="1">Single-pass type I membrane protein</topology>
    </subcellularLocation>
    <subcellularLocation>
        <location evidence="2">Host endosome membrane</location>
        <topology evidence="2">Peripheral membrane protein</topology>
    </subcellularLocation>
    <subcellularLocation>
        <location evidence="5">Host endosome membrane</location>
        <topology evidence="5">Single-pass type I membrane protein</topology>
    </subcellularLocation>
    <subcellularLocation>
        <location evidence="6">Virion membrane</location>
        <topology evidence="6">Peripheral membrane protein</topology>
    </subcellularLocation>
    <subcellularLocation>
        <location evidence="4">Virion membrane</location>
        <topology evidence="4">Single-pass type I membrane protein</topology>
    </subcellularLocation>
</comment>
<comment type="subcellular location">
    <molecule>Surface protein gp120</molecule>
    <subcellularLocation>
        <location evidence="33">Virion membrane</location>
        <topology evidence="33">Peripheral membrane protein</topology>
    </subcellularLocation>
    <subcellularLocation>
        <location evidence="33">Host cell membrane</location>
        <topology evidence="33">Peripheral membrane protein</topology>
    </subcellularLocation>
    <subcellularLocation>
        <location evidence="33">Host endosome membrane</location>
        <topology evidence="33">Single-pass type I membrane protein</topology>
    </subcellularLocation>
    <text evidence="33">The surface protein is not anchored to the viral envelope, but associates with the extravirion surface through its binding to TM. It is probably concentrated at the site of budding and incorporated into the virions possibly by contacts between the cytoplasmic tail of Env and the N-terminus of Gag.</text>
</comment>
<evidence type="ECO:0000256" key="28">
    <source>
        <dbReference type="ARBA" id="ARBA00023180"/>
    </source>
</evidence>
<keyword evidence="15 33" id="KW-0053">Apoptosis</keyword>
<evidence type="ECO:0000256" key="33">
    <source>
        <dbReference type="HAMAP-Rule" id="MF_04083"/>
    </source>
</evidence>
<evidence type="ECO:0000256" key="17">
    <source>
        <dbReference type="ARBA" id="ARBA00022804"/>
    </source>
</evidence>
<dbReference type="HAMAP" id="MF_04083">
    <property type="entry name" value="HIV_ENV"/>
    <property type="match status" value="1"/>
</dbReference>
<dbReference type="GO" id="GO:0044175">
    <property type="term" value="C:host cell endosome membrane"/>
    <property type="evidence" value="ECO:0007669"/>
    <property type="project" value="UniProtKB-SubCell"/>
</dbReference>
<organismHost>
    <name type="scientific">Homo sapiens</name>
    <name type="common">Human</name>
    <dbReference type="NCBI Taxonomy" id="9606"/>
</organismHost>
<comment type="PTM">
    <text evidence="33">Specific enzymatic cleavages in vivo yield mature proteins. Envelope glycoproteins are synthesized as a inactive precursor that is heavily N-glycosylated and processed likely by host cell furin in the Golgi to yield the mature SU and TM proteins. The cleavage site between SU and TM requires the minimal sequence [KR]-X-[KR]-R. About 2 of the 9 disulfide bonds of gp41 are reduced by P4HB/PDI, following binding to CD4 receptor.</text>
</comment>
<dbReference type="FunFam" id="1.10.287.210:FF:000001">
    <property type="entry name" value="Envelope glycoprotein gp160"/>
    <property type="match status" value="1"/>
</dbReference>
<keyword evidence="16 33" id="KW-0732">Signal</keyword>
<evidence type="ECO:0000256" key="25">
    <source>
        <dbReference type="ARBA" id="ARBA00023136"/>
    </source>
</evidence>
<keyword evidence="25 33" id="KW-0472">Membrane</keyword>
<evidence type="ECO:0000256" key="18">
    <source>
        <dbReference type="ARBA" id="ARBA00022844"/>
    </source>
</evidence>
<keyword evidence="24 33" id="KW-0175">Coiled coil</keyword>
<sequence length="849" mass="96553">MKVTGIRKNYQQWKWGIMLFWLLLIGSAAEQLWVTVYYGVPVWKEATTTLFCASEAKAYDTEVHNVWATHACVPTDPNPQEIVMENVTEGFNMWKNNMVEQMQEDIINLWDQSLKPCVKLTPLCVTLNCTDYSGNTNKTNNSSLEEKGEIKNCSFNITTNRKNKVKKEYALFNKLEVVPIDNANDTTYMLVSCNTSATTQACPKVSFEPIPIHYCAPAGFAILKCNNKTFNGKGQCRNVSTVQCTHGIKPVVSTQLLLNGSLAEEDIVIRSENFSDNAKNIIVQLKTPVEINCTRPNNNTRKSINMGPGRAWYATGGIIGDIRQAHCNISSKKWNNTLRQIAKKLGEQFNKTVIFNNASGGDPEIVMHSFNCRGEFFYCNTTPLFNSTWNTSDWNTNDTTEGSNDTVVTIRCRIKQIINMWQAVGKAMYAPPIEGLIRCSSNITGLILTRDGGNDTRNETFRPAGGDMRDNWRSELYKYKIVQIEPLGVAPTKAKRRVVQREKRAVGMGALFLGFLGAAGSTMGAASLTLTVQARQLLSGIVQQQNNLLRAIEAQQHLSQLTVWGIKQLQARVLAVERYLKDQQLLGIWGCSGKLICTTTVPWNTTWSNKSLHEIWDNMTWMQWDREISNYTNLIYTLIEKSQNQQEINEKELLELDKWANLWNWFDITSWLWYIKIFIMIVGGLIGLRIVFTVLSIVNRVRQGYSPLSFQTRLPTQRGPDRPGGIEEEGGDRDRDRSGPLVDGFLAIIWVDLRSLFLFSYHRLRDLLSIVTRIVELLGRRGWEALKYWWNLLQYWSQELKSSAISLYNAFAIAVAEGTDRILEILQRAYRAILHIPTRIRQGLERALL</sequence>
<keyword evidence="31 33" id="KW-1160">Virus entry into host cell</keyword>
<comment type="domain">
    <text evidence="33">Some of the most genetically diverse regions of the viral genome are present in Env. They are called variable regions 1 through 5 (V1 through V5). Coreceptor usage of gp120 is determined mainly by the primary structure of the third variable region (V3) in the outer domain of gp120. The sequence of V3 determines which coreceptor, CCR5 and/or CXCR4 (corresponding to R5/macrophage, X4/T cell and R5X4/T cell and macrophage tropism), is used to trigger the fusion potential of the Env complex, and hence which cells the virus can infect. Binding to CCR5 involves a region adjacent in addition to V3.</text>
</comment>
<evidence type="ECO:0000256" key="34">
    <source>
        <dbReference type="RuleBase" id="RU363095"/>
    </source>
</evidence>
<evidence type="ECO:0000256" key="6">
    <source>
        <dbReference type="ARBA" id="ARBA00004650"/>
    </source>
</evidence>
<keyword evidence="26 33" id="KW-0564">Palmitate</keyword>
<dbReference type="GO" id="GO:0019031">
    <property type="term" value="C:viral envelope"/>
    <property type="evidence" value="ECO:0007669"/>
    <property type="project" value="UniProtKB-KW"/>
</dbReference>
<dbReference type="InterPro" id="IPR000328">
    <property type="entry name" value="GP41-like"/>
</dbReference>
<dbReference type="SUPFAM" id="SSF58069">
    <property type="entry name" value="Virus ectodomain"/>
    <property type="match status" value="1"/>
</dbReference>
<feature type="disulfide bond" evidence="33">
    <location>
        <begin position="52"/>
        <end position="72"/>
    </location>
</feature>
<dbReference type="GO" id="GO:0039654">
    <property type="term" value="P:fusion of virus membrane with host endosome membrane"/>
    <property type="evidence" value="ECO:0007669"/>
    <property type="project" value="UniProtKB-UniRule"/>
</dbReference>
<feature type="disulfide bond" evidence="33">
    <location>
        <begin position="372"/>
        <end position="439"/>
    </location>
</feature>
<comment type="domain">
    <text evidence="33">The membrane proximal external region (MPER) present in gp41 is a tryptophan-rich region recognized by the antibodies 2F5, Z13, and 4E10. MPER seems to play a role in fusion.</text>
</comment>
<evidence type="ECO:0000256" key="35">
    <source>
        <dbReference type="SAM" id="MobiDB-lite"/>
    </source>
</evidence>
<keyword evidence="17 33" id="KW-1161">Viral attachment to host cell</keyword>
<dbReference type="GO" id="GO:0019082">
    <property type="term" value="P:viral protein processing"/>
    <property type="evidence" value="ECO:0007669"/>
    <property type="project" value="UniProtKB-UniRule"/>
</dbReference>
<comment type="function">
    <text evidence="33">Transmembrane protein gp41: Acts as a class I viral fusion protein. Under the current model, the protein has at least 3 conformational states: pre-fusion native state, pre-hairpin intermediate state, and post-fusion hairpin state. During fusion of viral and target intracellular membranes, the coiled coil regions (heptad repeats) assume a trimer-of-hairpins structure, positioning the fusion peptide in close proximity to the C-terminal region of the ectodomain. The formation of this structure appears to drive apposition and subsequent fusion of viral and target cell membranes. Complete fusion occurs in host cell endosomes and is dynamin-dependent, however some lipid transfer might occur at the plasma membrane. The virus undergoes clathrin-dependent internalization long before endosomal fusion, thus minimizing the surface exposure of conserved viral epitopes during fusion and reducing the efficacy of inhibitors targeting these epitopes. Membranes fusion leads to delivery of the nucleocapsid into the cytoplasm.</text>
</comment>
<feature type="region of interest" description="V4" evidence="33">
    <location>
        <begin position="379"/>
        <end position="412"/>
    </location>
</feature>
<comment type="domain">
    <text evidence="33">The YXXL motif is involved in determining the exact site of viral release at the surface of infected mononuclear cells and promotes endocytosis. YXXL and di-leucine endocytosis motifs interact directly or indirectly with the clathrin adapter complexes, opperate independently, and their activities are not additive.</text>
</comment>
<evidence type="ECO:0000256" key="12">
    <source>
        <dbReference type="ARBA" id="ARBA00022595"/>
    </source>
</evidence>
<feature type="disulfide bond" evidence="33">
    <location>
        <begin position="215"/>
        <end position="244"/>
    </location>
</feature>
<evidence type="ECO:0000256" key="29">
    <source>
        <dbReference type="ARBA" id="ARBA00023280"/>
    </source>
</evidence>
<feature type="disulfide bond" evidence="33">
    <location>
        <begin position="225"/>
        <end position="236"/>
    </location>
</feature>
<evidence type="ECO:0000256" key="13">
    <source>
        <dbReference type="ARBA" id="ARBA00022685"/>
    </source>
</evidence>
<evidence type="ECO:0000256" key="23">
    <source>
        <dbReference type="ARBA" id="ARBA00023046"/>
    </source>
</evidence>
<dbReference type="Gene3D" id="1.20.5.490">
    <property type="entry name" value="Single helix bin"/>
    <property type="match status" value="1"/>
</dbReference>
<evidence type="ECO:0000256" key="19">
    <source>
        <dbReference type="ARBA" id="ARBA00022870"/>
    </source>
</evidence>
<evidence type="ECO:0000259" key="36">
    <source>
        <dbReference type="Pfam" id="PF00516"/>
    </source>
</evidence>
<evidence type="ECO:0000256" key="11">
    <source>
        <dbReference type="ARBA" id="ARBA00022581"/>
    </source>
</evidence>
<keyword evidence="19 33" id="KW-1043">Host membrane</keyword>
<feature type="short sequence motif" description="Di-leucine internalization motif" evidence="33">
    <location>
        <begin position="848"/>
        <end position="849"/>
    </location>
</feature>
<evidence type="ECO:0000256" key="8">
    <source>
        <dbReference type="ARBA" id="ARBA00022510"/>
    </source>
</evidence>
<evidence type="ECO:0000256" key="5">
    <source>
        <dbReference type="ARBA" id="ARBA00004578"/>
    </source>
</evidence>
<evidence type="ECO:0000313" key="38">
    <source>
        <dbReference type="EMBL" id="AER22513.1"/>
    </source>
</evidence>
<feature type="domain" description="Human immunodeficiency virus 1 envelope glycoprotein Gp120" evidence="36">
    <location>
        <begin position="32"/>
        <end position="504"/>
    </location>
</feature>
<evidence type="ECO:0000256" key="24">
    <source>
        <dbReference type="ARBA" id="ARBA00023054"/>
    </source>
</evidence>
<dbReference type="FunFam" id="2.170.40.20:FF:000003">
    <property type="entry name" value="Envelope glycoprotein gp160"/>
    <property type="match status" value="1"/>
</dbReference>
<evidence type="ECO:0000256" key="7">
    <source>
        <dbReference type="ARBA" id="ARBA00022506"/>
    </source>
</evidence>
<keyword evidence="28 33" id="KW-0325">Glycoprotein</keyword>
<evidence type="ECO:0000256" key="26">
    <source>
        <dbReference type="ARBA" id="ARBA00023139"/>
    </source>
</evidence>
<keyword evidence="7 33" id="KW-1168">Fusion of virus membrane with host membrane</keyword>
<dbReference type="GO" id="GO:0016020">
    <property type="term" value="C:membrane"/>
    <property type="evidence" value="ECO:0007669"/>
    <property type="project" value="UniProtKB-UniRule"/>
</dbReference>
<evidence type="ECO:0000256" key="27">
    <source>
        <dbReference type="ARBA" id="ARBA00023157"/>
    </source>
</evidence>
<feature type="topological domain" description="Cytoplasmic" evidence="33">
    <location>
        <begin position="699"/>
        <end position="849"/>
    </location>
</feature>
<comment type="caution">
    <text evidence="33">Lacks conserved residue(s) required for the propagation of feature annotation.</text>
</comment>
<dbReference type="Gene3D" id="2.170.40.20">
    <property type="entry name" value="Human immunodeficiency virus 1, Gp160, envelope glycoprotein"/>
    <property type="match status" value="2"/>
</dbReference>
<evidence type="ECO:0000256" key="10">
    <source>
        <dbReference type="ARBA" id="ARBA00022570"/>
    </source>
</evidence>
<evidence type="ECO:0000256" key="3">
    <source>
        <dbReference type="ARBA" id="ARBA00004505"/>
    </source>
</evidence>
<feature type="region of interest" description="Disordered" evidence="35">
    <location>
        <begin position="711"/>
        <end position="736"/>
    </location>
</feature>
<dbReference type="InterPro" id="IPR036377">
    <property type="entry name" value="Gp120_core_sf"/>
</dbReference>
<organism evidence="38">
    <name type="scientific">Human immunodeficiency virus type 1</name>
    <name type="common">HIV-1</name>
    <dbReference type="NCBI Taxonomy" id="11676"/>
    <lineage>
        <taxon>Viruses</taxon>
        <taxon>Riboviria</taxon>
        <taxon>Pararnavirae</taxon>
        <taxon>Artverviricota</taxon>
        <taxon>Revtraviricetes</taxon>
        <taxon>Ortervirales</taxon>
        <taxon>Retroviridae</taxon>
        <taxon>Orthoretrovirinae</taxon>
        <taxon>Lentivirus</taxon>
        <taxon>Lentivirus humimdef1</taxon>
    </lineage>
</organism>
<feature type="site" description="Cleavage; by host furin" evidence="33">
    <location>
        <begin position="504"/>
        <end position="505"/>
    </location>
</feature>
<keyword evidence="21 33" id="KW-1164">Virus endocytosis by host</keyword>
<evidence type="ECO:0000259" key="37">
    <source>
        <dbReference type="Pfam" id="PF00517"/>
    </source>
</evidence>
<evidence type="ECO:0000256" key="9">
    <source>
        <dbReference type="ARBA" id="ARBA00022511"/>
    </source>
</evidence>
<dbReference type="GO" id="GO:1903911">
    <property type="term" value="P:positive regulation of receptor clustering"/>
    <property type="evidence" value="ECO:0007669"/>
    <property type="project" value="UniProtKB-UniRule"/>
</dbReference>
<feature type="region of interest" description="CD4-binding loop" evidence="33">
    <location>
        <begin position="358"/>
        <end position="368"/>
    </location>
</feature>
<feature type="coiled-coil region" evidence="33">
    <location>
        <begin position="626"/>
        <end position="660"/>
    </location>
</feature>
<evidence type="ECO:0000256" key="31">
    <source>
        <dbReference type="ARBA" id="ARBA00023296"/>
    </source>
</evidence>
<feature type="chain" id="PRO_5023288399" description="Transmembrane protein gp41" evidence="33">
    <location>
        <begin position="505"/>
        <end position="849"/>
    </location>
</feature>
<evidence type="ECO:0000256" key="22">
    <source>
        <dbReference type="ARBA" id="ARBA00022989"/>
    </source>
</evidence>
<dbReference type="FunFam" id="2.170.40.20:FF:000001">
    <property type="entry name" value="Envelope glycoprotein gp160"/>
    <property type="match status" value="1"/>
</dbReference>
<keyword evidence="11 33" id="KW-0945">Host-virus interaction</keyword>
<gene>
    <name evidence="33" type="primary">env</name>
</gene>
<keyword evidence="20 33" id="KW-0261">Viral envelope protein</keyword>
<feature type="region of interest" description="MPER; binding to GalCer" evidence="33">
    <location>
        <begin position="655"/>
        <end position="676"/>
    </location>
</feature>
<dbReference type="FunFam" id="1.20.5.490:FF:000001">
    <property type="entry name" value="Envelope glycoprotein gp160"/>
    <property type="match status" value="1"/>
</dbReference>
<feature type="transmembrane region" description="Helical" evidence="34">
    <location>
        <begin position="671"/>
        <end position="698"/>
    </location>
</feature>
<keyword evidence="12 33" id="KW-1162">Viral penetration into host cytoplasm</keyword>
<keyword evidence="10 33" id="KW-1165">Clathrin-mediated endocytosis of virus by host</keyword>
<reference evidence="38" key="1">
    <citation type="journal article" date="2012" name="Retrovirology">
        <title>Independent evolution of macrophage-tropism and increased charge between HIV-1 R5 envelopes present in brain and immune tissue.</title>
        <authorList>
            <person name="Gonzalez-Perez M.P."/>
            <person name="O'Connell O.J."/>
            <person name="Lin R."/>
            <person name="Sullivan W.M."/>
            <person name="Bell J."/>
            <person name="Simmonds P."/>
            <person name="Clapham P.R."/>
        </authorList>
    </citation>
    <scope>NUCLEOTIDE SEQUENCE</scope>
</reference>
<feature type="disulfide bond" evidence="33">
    <location>
        <begin position="379"/>
        <end position="412"/>
    </location>
</feature>
<keyword evidence="30 33" id="KW-0449">Lipoprotein</keyword>
<dbReference type="GO" id="GO:1903908">
    <property type="term" value="P:positive regulation of plasma membrane raft polarization"/>
    <property type="evidence" value="ECO:0007669"/>
    <property type="project" value="UniProtKB-UniRule"/>
</dbReference>
<comment type="subcellular location">
    <molecule>Transmembrane protein gp41</molecule>
    <subcellularLocation>
        <location evidence="33">Virion membrane</location>
        <topology evidence="33">Single-pass type I membrane protein</topology>
    </subcellularLocation>
    <subcellularLocation>
        <location evidence="33">Host cell membrane</location>
        <topology evidence="33">Single-pass type I membrane protein</topology>
    </subcellularLocation>
    <subcellularLocation>
        <location evidence="33">Host endosome membrane</location>
        <topology evidence="33">Single-pass type I membrane protein</topology>
    </subcellularLocation>
    <text evidence="33">It is probably concentrated at the site of budding and incorporated into the virions possibly by contacts between the cytoplasmic tail of Env and the N-terminus of Gag.</text>
</comment>
<accession>G8IHL3</accession>
<keyword evidence="9 33" id="KW-1032">Host cell membrane</keyword>
<evidence type="ECO:0000256" key="1">
    <source>
        <dbReference type="ARBA" id="ARBA00004402"/>
    </source>
</evidence>
<dbReference type="GO" id="GO:0019064">
    <property type="term" value="P:fusion of virus membrane with host plasma membrane"/>
    <property type="evidence" value="ECO:0007669"/>
    <property type="project" value="UniProtKB-UniRule"/>
</dbReference>
<dbReference type="GO" id="GO:0052031">
    <property type="term" value="P:symbiont-mediated perturbation of host defense response"/>
    <property type="evidence" value="ECO:0007669"/>
    <property type="project" value="UniProtKB-UniRule"/>
</dbReference>
<evidence type="ECO:0000256" key="32">
    <source>
        <dbReference type="ARBA" id="ARBA00062028"/>
    </source>
</evidence>
<dbReference type="CDD" id="cd09909">
    <property type="entry name" value="HIV-1-like_HR1-HR2"/>
    <property type="match status" value="1"/>
</dbReference>
<comment type="PTM">
    <text evidence="33">Highly glycosylated by host. The high number of glycan on the protein is reffered to as 'glycan shield' because it contributes to hide protein sequence from adaptive immune system.</text>
</comment>
<keyword evidence="23 33" id="KW-1039">Host endosome</keyword>
<evidence type="ECO:0000256" key="15">
    <source>
        <dbReference type="ARBA" id="ARBA00022703"/>
    </source>
</evidence>
<keyword evidence="18 33" id="KW-0946">Virion</keyword>
<keyword evidence="29 33" id="KW-0899">Viral immunoevasion</keyword>
<feature type="chain" id="PRO_5023288400" description="Envelope glycoprotein gp160" evidence="33">
    <location>
        <begin position="31"/>
        <end position="849"/>
    </location>
</feature>
<feature type="region of interest" description="Immunosuppression" evidence="33">
    <location>
        <begin position="567"/>
        <end position="585"/>
    </location>
</feature>
<feature type="region of interest" description="Fusion peptide" evidence="33">
    <location>
        <begin position="505"/>
        <end position="525"/>
    </location>
</feature>
<dbReference type="InterPro" id="IPR037527">
    <property type="entry name" value="Gp160"/>
</dbReference>
<comment type="miscellaneous">
    <text evidence="33">Inhibitors targeting HIV-1 viral envelope proteins are used as antiretroviral drugs. Attachment of virions to the cell surface via non-specific interactions and CD4 binding can be blocked by inhibitors that include cyanovirin-N, cyclotriazadisulfonamide analogs, PRO 2000, TNX 355 and PRO 542. In addition, BMS 806 can block CD4-induced conformational changes. Env interactions with the coreceptor molecules can be targeted by CCR5 antagonists including SCH-D, maraviroc (UK 427857) and aplaviroc (GW 873140), and the CXCR4 antagonist AMD 070. Fusion of viral and cellular membranes can be inhibited by peptides such as enfuvirtide and tifuvirtide (T 1249). Resistance to inhibitors associated with mutations in Env are observed. Most of the time, single mutations confer only a modest reduction in drug susceptibility. Combination of several mutations is usually required to develop a high-level drug resistance.</text>
</comment>
<evidence type="ECO:0000256" key="30">
    <source>
        <dbReference type="ARBA" id="ARBA00023288"/>
    </source>
</evidence>
<evidence type="ECO:0000256" key="14">
    <source>
        <dbReference type="ARBA" id="ARBA00022692"/>
    </source>
</evidence>
<proteinExistence type="inferred from homology"/>
<keyword evidence="8 33" id="KW-1170">Fusion of virus membrane with host endosomal membrane</keyword>
<dbReference type="Pfam" id="PF00516">
    <property type="entry name" value="GP120"/>
    <property type="match status" value="1"/>
</dbReference>
<keyword evidence="22 33" id="KW-1133">Transmembrane helix</keyword>
<dbReference type="Pfam" id="PF00517">
    <property type="entry name" value="GP41"/>
    <property type="match status" value="1"/>
</dbReference>
<dbReference type="GO" id="GO:0055036">
    <property type="term" value="C:virion membrane"/>
    <property type="evidence" value="ECO:0007669"/>
    <property type="project" value="UniProtKB-SubCell"/>
</dbReference>
<comment type="miscellaneous">
    <text evidence="33">HIV-1 lineages are divided in three main groups, M (for Major), O (for Outlier), and N (for New, or Non-M, Non-O). The vast majority of strains found worldwide belong to the group M. Group O seems to be endemic to and largely confined to Cameroon and neighboring countries in West Central Africa, where these viruses represent a small minority of HIV-1 strains. The group N is represented by a limited number of isolates from Cameroonian persons. The group M is further subdivided in 9 clades or subtypes (A to D, F to H, J and K).</text>
</comment>
<evidence type="ECO:0000256" key="21">
    <source>
        <dbReference type="ARBA" id="ARBA00022890"/>
    </source>
</evidence>
<keyword evidence="27 33" id="KW-1015">Disulfide bond</keyword>
<evidence type="ECO:0000256" key="2">
    <source>
        <dbReference type="ARBA" id="ARBA00004433"/>
    </source>
</evidence>
<comment type="function">
    <text evidence="33">Envelope glycoprotein gp160: Oligomerizes in the host endoplasmic reticulum into predominantly trimers. In a second time, gp160 transits in the host Golgi, where glycosylation is completed. The precursor is then proteolytically cleaved in the trans-Golgi and thereby activated by cellular furin or furin-like proteases to produce gp120 and gp41.</text>
</comment>
<dbReference type="InterPro" id="IPR000777">
    <property type="entry name" value="HIV1_Gp120"/>
</dbReference>
<evidence type="ECO:0000256" key="4">
    <source>
        <dbReference type="ARBA" id="ARBA00004563"/>
    </source>
</evidence>
<comment type="subunit">
    <text evidence="33">The mature envelope protein (Env) consists of a homotrimer of non-covalently associated gp120-gp41 heterodimers. The resulting complex protrudes from the virus surface as a spike. There seems to be as few as 10 spikes on the average virion. Surface protein gp120 interacts with host CD4, CCR5 and CXCR4. Gp120 also interacts with the C-type lectins CD209/DC-SIGN and CLEC4M/DC-SIGNR (collectively referred to as DC-SIGN(R)). Gp120 and gp41 interact with GalCer. Gp120 interacts with host ITGA4/ITGB7 complex; on CD4+ T-cells, this interaction results in rapid activation of integrin ITGAL/LFA-1, which facilitates efficient cell-to-cell spreading of HIV-1. Gp120 interacts with cell-associated heparan sulfate; this interaction increases virus infectivity on permissive cells and may be involved in infection of CD4- cells.</text>
</comment>
<comment type="PTM">
    <text evidence="33">Palmitoylation of the transmembrane protein and of Env polyprotein (prior to its proteolytic cleavage) is essential for their association with host cell membrane lipid rafts. Palmitoylation is therefore required for envelope trafficking to classical lipid rafts, but not for viral replication.</text>
</comment>
<protein>
    <recommendedName>
        <fullName evidence="33">Envelope glycoprotein gp160</fullName>
    </recommendedName>
    <alternativeName>
        <fullName evidence="33">Env polyprotein</fullName>
    </alternativeName>
    <component>
        <recommendedName>
            <fullName evidence="33">Surface protein gp120</fullName>
            <shortName evidence="33">SU</shortName>
        </recommendedName>
        <alternativeName>
            <fullName evidence="33">Glycoprotein 120</fullName>
            <shortName evidence="33">gp120</shortName>
        </alternativeName>
    </component>
    <component>
        <recommendedName>
            <fullName evidence="33">Transmembrane protein gp41</fullName>
            <shortName evidence="33">TM</shortName>
        </recommendedName>
        <alternativeName>
            <fullName evidence="33">Glycoprotein 41</fullName>
            <shortName evidence="33">gp41</shortName>
        </alternativeName>
    </component>
</protein>
<feature type="short sequence motif" description="YXXL motif; contains endocytosis signal" evidence="33">
    <location>
        <begin position="705"/>
        <end position="708"/>
    </location>
</feature>
<keyword evidence="14 33" id="KW-0812">Transmembrane</keyword>